<organism evidence="2 3">
    <name type="scientific">Agromyces larvae</name>
    <dbReference type="NCBI Taxonomy" id="2929802"/>
    <lineage>
        <taxon>Bacteria</taxon>
        <taxon>Bacillati</taxon>
        <taxon>Actinomycetota</taxon>
        <taxon>Actinomycetes</taxon>
        <taxon>Micrococcales</taxon>
        <taxon>Microbacteriaceae</taxon>
        <taxon>Agromyces</taxon>
    </lineage>
</organism>
<protein>
    <submittedName>
        <fullName evidence="2">DUF4267 domain-containing protein</fullName>
    </submittedName>
</protein>
<keyword evidence="1" id="KW-0472">Membrane</keyword>
<evidence type="ECO:0000256" key="1">
    <source>
        <dbReference type="SAM" id="Phobius"/>
    </source>
</evidence>
<gene>
    <name evidence="2" type="ORF">MTO99_14035</name>
</gene>
<reference evidence="2 3" key="1">
    <citation type="submission" date="2022-03" db="EMBL/GenBank/DDBJ databases">
        <title>Mucilaginibacter sp. isolated from the gut of Protaetia brevitarsis seulensis larvae.</title>
        <authorList>
            <person name="Won M."/>
            <person name="Kim S.-J."/>
            <person name="Kwon S.-W."/>
        </authorList>
    </citation>
    <scope>NUCLEOTIDE SEQUENCE [LARGE SCALE GENOMIC DNA]</scope>
    <source>
        <strain evidence="2 3">CFWR-12</strain>
    </source>
</reference>
<dbReference type="RefSeq" id="WP_243554257.1">
    <property type="nucleotide sequence ID" value="NZ_CP094528.1"/>
</dbReference>
<dbReference type="Proteomes" id="UP000832097">
    <property type="component" value="Chromosome"/>
</dbReference>
<keyword evidence="1" id="KW-0812">Transmembrane</keyword>
<sequence>MDLTQFTPATWIGAVLAMLPTLGIILIGISYAIAPTAISRGFGFTSEITPEVTPWQHIKGPRDIVTGLLVIVILIGFGPAAAGVALLVETLIPIGDGVMILRNRGRVATAVGVHFATAALMIVAGVLLLV</sequence>
<accession>A0ABY4BVQ4</accession>
<dbReference type="EMBL" id="CP094528">
    <property type="protein sequence ID" value="UOE43296.1"/>
    <property type="molecule type" value="Genomic_DNA"/>
</dbReference>
<dbReference type="Pfam" id="PF14087">
    <property type="entry name" value="DUF4267"/>
    <property type="match status" value="1"/>
</dbReference>
<keyword evidence="1" id="KW-1133">Transmembrane helix</keyword>
<dbReference type="InterPro" id="IPR025363">
    <property type="entry name" value="DUF4267"/>
</dbReference>
<keyword evidence="3" id="KW-1185">Reference proteome</keyword>
<proteinExistence type="predicted"/>
<evidence type="ECO:0000313" key="3">
    <source>
        <dbReference type="Proteomes" id="UP000832097"/>
    </source>
</evidence>
<feature type="transmembrane region" description="Helical" evidence="1">
    <location>
        <begin position="12"/>
        <end position="34"/>
    </location>
</feature>
<name>A0ABY4BVQ4_9MICO</name>
<feature type="transmembrane region" description="Helical" evidence="1">
    <location>
        <begin position="107"/>
        <end position="129"/>
    </location>
</feature>
<feature type="transmembrane region" description="Helical" evidence="1">
    <location>
        <begin position="64"/>
        <end position="87"/>
    </location>
</feature>
<evidence type="ECO:0000313" key="2">
    <source>
        <dbReference type="EMBL" id="UOE43296.1"/>
    </source>
</evidence>